<dbReference type="GO" id="GO:0002151">
    <property type="term" value="F:G-quadruplex RNA binding"/>
    <property type="evidence" value="ECO:0007669"/>
    <property type="project" value="TreeGrafter"/>
</dbReference>
<dbReference type="Pfam" id="PF21010">
    <property type="entry name" value="HA2_C"/>
    <property type="match status" value="1"/>
</dbReference>
<dbReference type="EnsemblMetazoa" id="ADIR000574-RA">
    <property type="protein sequence ID" value="ADIR000574-PA"/>
    <property type="gene ID" value="ADIR000574"/>
</dbReference>
<accession>A0A182MYW9</accession>
<keyword evidence="9" id="KW-1185">Reference proteome</keyword>
<dbReference type="SUPFAM" id="SSF52540">
    <property type="entry name" value="P-loop containing nucleoside triphosphate hydrolases"/>
    <property type="match status" value="1"/>
</dbReference>
<dbReference type="VEuPathDB" id="VectorBase:ADIR000574"/>
<protein>
    <recommendedName>
        <fullName evidence="10">ATP-dependent RNA helicase DHX36</fullName>
    </recommendedName>
</protein>
<dbReference type="InterPro" id="IPR014001">
    <property type="entry name" value="Helicase_ATP-bd"/>
</dbReference>
<evidence type="ECO:0000259" key="6">
    <source>
        <dbReference type="PROSITE" id="PS51192"/>
    </source>
</evidence>
<dbReference type="SMART" id="SM00847">
    <property type="entry name" value="HA2"/>
    <property type="match status" value="1"/>
</dbReference>
<keyword evidence="2" id="KW-0378">Hydrolase</keyword>
<dbReference type="SMART" id="SM00487">
    <property type="entry name" value="DEXDc"/>
    <property type="match status" value="1"/>
</dbReference>
<feature type="domain" description="Helicase ATP-binding" evidence="6">
    <location>
        <begin position="283"/>
        <end position="452"/>
    </location>
</feature>
<dbReference type="InterPro" id="IPR048333">
    <property type="entry name" value="HA2_WH"/>
</dbReference>
<dbReference type="InterPro" id="IPR001650">
    <property type="entry name" value="Helicase_C-like"/>
</dbReference>
<feature type="domain" description="Helicase C-terminal" evidence="7">
    <location>
        <begin position="534"/>
        <end position="705"/>
    </location>
</feature>
<sequence length="1296" mass="147599">MSDGEDTLEEKLRKFRLWKEAASEGSVSFGSANDSAGTSSATNHEQSSSTMDRRPKPPPHLRGRALGMYYRNQSLRNKQQGASQDTDTSGASVRGHWRDERHKGLQRRKAQERSSYEANEPGSSSRFRRFQDQRDIQLEDRAEAPPPGLSGKEIGMFYRDRAKQQRDKRNAVDITLPGWQIREIRDRLQISRGLEQNDDVYRDFVENDNIRSVFKNEYLRVISKTLQETLEEERGKLAEGERYESDALDEQLLQQHDQFLRSKHPLIEFRRRLPAYESRTTVLDMIERNQVILVKGETGSGKTTQVPQYILEEASACGRGARCRILCTQPRRISAITLARRVADERGESLGRSVGYQIRLEAERPRASGGSIMFCTTGIVLSIMQTDPLLREYTHLVLDEIHERDVITDLLLAIIRMVLPYRPDLRVILMSATLTAETFSAYFNNCPVVEIRGITYPVREFYLEDVLDELKFYSFEESGAGAGRGWQRRQVQQKQQDAFYDMIEPYCEQIRDRYPAPVLRALRNPASETKQNELIVELLYYLTCTQADGAILVFLPSVAQIIDIFKMIREHRQLSQARLAVFPLHSRLPTREQTAVFERPPAGTRKIILSTNLAETSITIDDIVYVVNAGRHKLNRYENGISSLRDEWISISNEIQRKGRAGRVQEGICYHLYSRARRQTLLENVPPEILRVSLDEVILQIKILQLGEARAFMNHLLDKPPAEVIEESIQLLNRLNAIDNEQKLTPLGYHLARLPMDPRTGKMILLASIFSCIDPVTSIAASLTFKHAFYKPLGKEKEVDRIRRKFANDTASDHIMLANVLAEWREQSNKGGFCGRNFLNGATLQQLNNMKGQFCEYLHKAKFMATAHPQSQPDNRNSGNMDLLRAIVGAGLYPNVATVRRVIRSRNSPDGRAILSIEGLGRAEIHPESVNGNRGVFRSNFIVYYDMQKISSLTIFDTTVVNPFPLLFFGDNHVETEGDHELISIAGHYCLKCDKETYLLIQDLRERFNLFLQKQICEPSPVDWDSQDGQMLRAIILLITIDCKFDDAFDDDDAEESEQCQNYRQTILKQPLQDTQRQFVESLAKKCDFVESRIESIFSFPSGANAVDECLSELLVNESENEFNSTSSTISNPPPAIPSSKRLILSRECSAAMSLRKRSYGYHLTHKLLFYLVLGRQRFANVDHRFVADGQRTLCEQVLREANLIAGFDYPDLFRDLFMEQVFLCAFSDAALPDFTNPDWLAAIVGWQNGEGCFKYYADEGDGVVGPNALTTHCSTHMTGVGAALLGLFARLQLVQ</sequence>
<dbReference type="FunFam" id="1.20.120.1080:FF:000002">
    <property type="entry name" value="Putative ATP-dependent RNA helicase DHX36"/>
    <property type="match status" value="1"/>
</dbReference>
<dbReference type="InterPro" id="IPR027417">
    <property type="entry name" value="P-loop_NTPase"/>
</dbReference>
<keyword evidence="1" id="KW-0547">Nucleotide-binding</keyword>
<dbReference type="Pfam" id="PF00270">
    <property type="entry name" value="DEAD"/>
    <property type="match status" value="1"/>
</dbReference>
<dbReference type="InterPro" id="IPR007502">
    <property type="entry name" value="Helicase-assoc_dom"/>
</dbReference>
<dbReference type="Pfam" id="PF04408">
    <property type="entry name" value="WHD_HA2"/>
    <property type="match status" value="1"/>
</dbReference>
<dbReference type="Gene3D" id="3.40.50.300">
    <property type="entry name" value="P-loop containing nucleotide triphosphate hydrolases"/>
    <property type="match status" value="2"/>
</dbReference>
<evidence type="ECO:0000256" key="1">
    <source>
        <dbReference type="ARBA" id="ARBA00022741"/>
    </source>
</evidence>
<evidence type="ECO:0000313" key="9">
    <source>
        <dbReference type="Proteomes" id="UP000075884"/>
    </source>
</evidence>
<dbReference type="PANTHER" id="PTHR18934">
    <property type="entry name" value="ATP-DEPENDENT RNA HELICASE"/>
    <property type="match status" value="1"/>
</dbReference>
<reference evidence="8" key="2">
    <citation type="submission" date="2020-05" db="UniProtKB">
        <authorList>
            <consortium name="EnsemblMetazoa"/>
        </authorList>
    </citation>
    <scope>IDENTIFICATION</scope>
    <source>
        <strain evidence="8">WRAIR2</strain>
    </source>
</reference>
<feature type="region of interest" description="Disordered" evidence="5">
    <location>
        <begin position="22"/>
        <end position="130"/>
    </location>
</feature>
<evidence type="ECO:0000256" key="2">
    <source>
        <dbReference type="ARBA" id="ARBA00022801"/>
    </source>
</evidence>
<reference evidence="9" key="1">
    <citation type="submission" date="2013-03" db="EMBL/GenBank/DDBJ databases">
        <title>The Genome Sequence of Anopheles dirus WRAIR2.</title>
        <authorList>
            <consortium name="The Broad Institute Genomics Platform"/>
            <person name="Neafsey D.E."/>
            <person name="Walton C."/>
            <person name="Walker B."/>
            <person name="Young S.K."/>
            <person name="Zeng Q."/>
            <person name="Gargeya S."/>
            <person name="Fitzgerald M."/>
            <person name="Haas B."/>
            <person name="Abouelleil A."/>
            <person name="Allen A.W."/>
            <person name="Alvarado L."/>
            <person name="Arachchi H.M."/>
            <person name="Berlin A.M."/>
            <person name="Chapman S.B."/>
            <person name="Gainer-Dewar J."/>
            <person name="Goldberg J."/>
            <person name="Griggs A."/>
            <person name="Gujja S."/>
            <person name="Hansen M."/>
            <person name="Howarth C."/>
            <person name="Imamovic A."/>
            <person name="Ireland A."/>
            <person name="Larimer J."/>
            <person name="McCowan C."/>
            <person name="Murphy C."/>
            <person name="Pearson M."/>
            <person name="Poon T.W."/>
            <person name="Priest M."/>
            <person name="Roberts A."/>
            <person name="Saif S."/>
            <person name="Shea T."/>
            <person name="Sisk P."/>
            <person name="Sykes S."/>
            <person name="Wortman J."/>
            <person name="Nusbaum C."/>
            <person name="Birren B."/>
        </authorList>
    </citation>
    <scope>NUCLEOTIDE SEQUENCE [LARGE SCALE GENOMIC DNA]</scope>
    <source>
        <strain evidence="9">WRAIR2</strain>
    </source>
</reference>
<dbReference type="Pfam" id="PF00271">
    <property type="entry name" value="Helicase_C"/>
    <property type="match status" value="1"/>
</dbReference>
<proteinExistence type="predicted"/>
<dbReference type="PROSITE" id="PS51194">
    <property type="entry name" value="HELICASE_CTER"/>
    <property type="match status" value="1"/>
</dbReference>
<dbReference type="GO" id="GO:0005524">
    <property type="term" value="F:ATP binding"/>
    <property type="evidence" value="ECO:0007669"/>
    <property type="project" value="UniProtKB-KW"/>
</dbReference>
<keyword evidence="4" id="KW-0067">ATP-binding</keyword>
<organism evidence="8 9">
    <name type="scientific">Anopheles dirus</name>
    <dbReference type="NCBI Taxonomy" id="7168"/>
    <lineage>
        <taxon>Eukaryota</taxon>
        <taxon>Metazoa</taxon>
        <taxon>Ecdysozoa</taxon>
        <taxon>Arthropoda</taxon>
        <taxon>Hexapoda</taxon>
        <taxon>Insecta</taxon>
        <taxon>Pterygota</taxon>
        <taxon>Neoptera</taxon>
        <taxon>Endopterygota</taxon>
        <taxon>Diptera</taxon>
        <taxon>Nematocera</taxon>
        <taxon>Culicoidea</taxon>
        <taxon>Culicidae</taxon>
        <taxon>Anophelinae</taxon>
        <taxon>Anopheles</taxon>
    </lineage>
</organism>
<dbReference type="GO" id="GO:0005737">
    <property type="term" value="C:cytoplasm"/>
    <property type="evidence" value="ECO:0007669"/>
    <property type="project" value="TreeGrafter"/>
</dbReference>
<dbReference type="Pfam" id="PF07717">
    <property type="entry name" value="OB_NTP_bind"/>
    <property type="match status" value="1"/>
</dbReference>
<name>A0A182MYW9_9DIPT</name>
<dbReference type="FunFam" id="3.40.50.300:FF:001627">
    <property type="entry name" value="Nuclear DNA helicase II"/>
    <property type="match status" value="1"/>
</dbReference>
<dbReference type="PANTHER" id="PTHR18934:SF237">
    <property type="entry name" value="ATP-DEPENDENT DNA_RNA HELICASE DHX36"/>
    <property type="match status" value="1"/>
</dbReference>
<dbReference type="GO" id="GO:0016787">
    <property type="term" value="F:hydrolase activity"/>
    <property type="evidence" value="ECO:0007669"/>
    <property type="project" value="UniProtKB-KW"/>
</dbReference>
<evidence type="ECO:0008006" key="10">
    <source>
        <dbReference type="Google" id="ProtNLM"/>
    </source>
</evidence>
<evidence type="ECO:0000256" key="5">
    <source>
        <dbReference type="SAM" id="MobiDB-lite"/>
    </source>
</evidence>
<evidence type="ECO:0000256" key="4">
    <source>
        <dbReference type="ARBA" id="ARBA00022840"/>
    </source>
</evidence>
<dbReference type="GO" id="GO:0003678">
    <property type="term" value="F:DNA helicase activity"/>
    <property type="evidence" value="ECO:0007669"/>
    <property type="project" value="TreeGrafter"/>
</dbReference>
<dbReference type="CDD" id="cd18791">
    <property type="entry name" value="SF2_C_RHA"/>
    <property type="match status" value="1"/>
</dbReference>
<evidence type="ECO:0000313" key="8">
    <source>
        <dbReference type="EnsemblMetazoa" id="ADIR000574-PA"/>
    </source>
</evidence>
<dbReference type="Pfam" id="PF15882">
    <property type="entry name" value="DUF4735"/>
    <property type="match status" value="1"/>
</dbReference>
<feature type="compositionally biased region" description="Polar residues" evidence="5">
    <location>
        <begin position="25"/>
        <end position="50"/>
    </location>
</feature>
<evidence type="ECO:0000259" key="7">
    <source>
        <dbReference type="PROSITE" id="PS51194"/>
    </source>
</evidence>
<dbReference type="Proteomes" id="UP000075884">
    <property type="component" value="Unassembled WGS sequence"/>
</dbReference>
<feature type="compositionally biased region" description="Basic and acidic residues" evidence="5">
    <location>
        <begin position="96"/>
        <end position="115"/>
    </location>
</feature>
<dbReference type="InterPro" id="IPR011709">
    <property type="entry name" value="DEAD-box_helicase_OB_fold"/>
</dbReference>
<dbReference type="PROSITE" id="PS51192">
    <property type="entry name" value="HELICASE_ATP_BIND_1"/>
    <property type="match status" value="1"/>
</dbReference>
<dbReference type="GO" id="GO:0051880">
    <property type="term" value="F:G-quadruplex DNA binding"/>
    <property type="evidence" value="ECO:0007669"/>
    <property type="project" value="TreeGrafter"/>
</dbReference>
<dbReference type="InterPro" id="IPR031751">
    <property type="entry name" value="DUF4735"/>
</dbReference>
<dbReference type="STRING" id="7168.A0A182MYW9"/>
<dbReference type="GO" id="GO:0003724">
    <property type="term" value="F:RNA helicase activity"/>
    <property type="evidence" value="ECO:0007669"/>
    <property type="project" value="TreeGrafter"/>
</dbReference>
<dbReference type="Gene3D" id="1.20.120.1080">
    <property type="match status" value="1"/>
</dbReference>
<keyword evidence="3" id="KW-0347">Helicase</keyword>
<dbReference type="SMART" id="SM00490">
    <property type="entry name" value="HELICc"/>
    <property type="match status" value="1"/>
</dbReference>
<feature type="compositionally biased region" description="Polar residues" evidence="5">
    <location>
        <begin position="71"/>
        <end position="91"/>
    </location>
</feature>
<dbReference type="InterPro" id="IPR011545">
    <property type="entry name" value="DEAD/DEAH_box_helicase_dom"/>
</dbReference>
<evidence type="ECO:0000256" key="3">
    <source>
        <dbReference type="ARBA" id="ARBA00022806"/>
    </source>
</evidence>
<dbReference type="GO" id="GO:0005634">
    <property type="term" value="C:nucleus"/>
    <property type="evidence" value="ECO:0007669"/>
    <property type="project" value="TreeGrafter"/>
</dbReference>